<name>A0ABY4EA83_VITST</name>
<dbReference type="RefSeq" id="WP_040755446.1">
    <property type="nucleotide sequence ID" value="NZ_CP091512.1"/>
</dbReference>
<dbReference type="GO" id="GO:0016787">
    <property type="term" value="F:hydrolase activity"/>
    <property type="evidence" value="ECO:0007669"/>
    <property type="project" value="UniProtKB-KW"/>
</dbReference>
<dbReference type="SUPFAM" id="SSF53474">
    <property type="entry name" value="alpha/beta-Hydrolases"/>
    <property type="match status" value="1"/>
</dbReference>
<dbReference type="PANTHER" id="PTHR15394">
    <property type="entry name" value="SERINE HYDROLASE RBBP9"/>
    <property type="match status" value="1"/>
</dbReference>
<proteinExistence type="predicted"/>
<dbReference type="Proteomes" id="UP000832034">
    <property type="component" value="Chromosome"/>
</dbReference>
<reference evidence="1" key="1">
    <citation type="submission" date="2021-12" db="EMBL/GenBank/DDBJ databases">
        <authorList>
            <person name="Veyrier F.J."/>
        </authorList>
    </citation>
    <scope>NUCLEOTIDE SEQUENCE</scope>
    <source>
        <strain evidence="1">SAG 1488-6</strain>
    </source>
</reference>
<dbReference type="InterPro" id="IPR010662">
    <property type="entry name" value="RBBP9/YdeN"/>
</dbReference>
<gene>
    <name evidence="1" type="ORF">LVJ81_01100</name>
</gene>
<keyword evidence="1" id="KW-0378">Hydrolase</keyword>
<dbReference type="PANTHER" id="PTHR15394:SF3">
    <property type="entry name" value="SERINE HYDROLASE RBBP9"/>
    <property type="match status" value="1"/>
</dbReference>
<sequence length="187" mass="20854">MKSRLFIVHGYQAHPQNHWFEWLCQQFPAINSHIVALPSSHMPSLLEWQQALQQAIGDVDEQTYIVAHSLGCVATLHFLSQQASSARLGGLLLVAGFAEKLALLPELDEFNQYDLPWAFLQNISLQTTVLLSEDDTDVLPAATARLSQHLQAALIRLQGYGHFTQQDGCVVLPEAKQWLAQTLQANT</sequence>
<protein>
    <submittedName>
        <fullName evidence="1">Alpha/beta hydrolase</fullName>
    </submittedName>
</protein>
<dbReference type="Gene3D" id="3.40.50.1820">
    <property type="entry name" value="alpha/beta hydrolase"/>
    <property type="match status" value="1"/>
</dbReference>
<dbReference type="InterPro" id="IPR029058">
    <property type="entry name" value="AB_hydrolase_fold"/>
</dbReference>
<dbReference type="EMBL" id="CP091512">
    <property type="protein sequence ID" value="UOO92677.1"/>
    <property type="molecule type" value="Genomic_DNA"/>
</dbReference>
<evidence type="ECO:0000313" key="2">
    <source>
        <dbReference type="Proteomes" id="UP000832034"/>
    </source>
</evidence>
<dbReference type="Pfam" id="PF06821">
    <property type="entry name" value="Ser_hydrolase"/>
    <property type="match status" value="1"/>
</dbReference>
<reference evidence="1" key="2">
    <citation type="journal article" date="2022" name="Res Sq">
        <title>Evolution of multicellular longitudinally dividing oral cavity symbionts (Neisseriaceae).</title>
        <authorList>
            <person name="Nyongesa S."/>
            <person name="Weber P."/>
            <person name="Bernet E."/>
            <person name="Pullido F."/>
            <person name="Nieckarz M."/>
            <person name="Delaby M."/>
            <person name="Nieves C."/>
            <person name="Viehboeck T."/>
            <person name="Krause N."/>
            <person name="Rivera-Millot A."/>
            <person name="Nakamura A."/>
            <person name="Vischer N."/>
            <person name="VanNieuwenhze M."/>
            <person name="Brun Y."/>
            <person name="Cava F."/>
            <person name="Bulgheresi S."/>
            <person name="Veyrier F."/>
        </authorList>
    </citation>
    <scope>NUCLEOTIDE SEQUENCE</scope>
    <source>
        <strain evidence="1">SAG 1488-6</strain>
    </source>
</reference>
<keyword evidence="2" id="KW-1185">Reference proteome</keyword>
<accession>A0ABY4EA83</accession>
<organism evidence="1 2">
    <name type="scientific">Vitreoscilla stercoraria</name>
    <dbReference type="NCBI Taxonomy" id="61"/>
    <lineage>
        <taxon>Bacteria</taxon>
        <taxon>Pseudomonadati</taxon>
        <taxon>Pseudomonadota</taxon>
        <taxon>Betaproteobacteria</taxon>
        <taxon>Neisseriales</taxon>
        <taxon>Neisseriaceae</taxon>
        <taxon>Vitreoscilla</taxon>
    </lineage>
</organism>
<evidence type="ECO:0000313" key="1">
    <source>
        <dbReference type="EMBL" id="UOO92677.1"/>
    </source>
</evidence>